<accession>A0A5C5VGA1</accession>
<dbReference type="InterPro" id="IPR030378">
    <property type="entry name" value="G_CP_dom"/>
</dbReference>
<dbReference type="InterPro" id="IPR010914">
    <property type="entry name" value="RsgA_GTPase_dom"/>
</dbReference>
<dbReference type="EC" id="3.6.1.-" evidence="3"/>
<evidence type="ECO:0000256" key="2">
    <source>
        <dbReference type="ARBA" id="ARBA00023134"/>
    </source>
</evidence>
<keyword evidence="2 3" id="KW-0342">GTP-binding</keyword>
<evidence type="ECO:0000259" key="6">
    <source>
        <dbReference type="PROSITE" id="PS51721"/>
    </source>
</evidence>
<dbReference type="GO" id="GO:0005737">
    <property type="term" value="C:cytoplasm"/>
    <property type="evidence" value="ECO:0007669"/>
    <property type="project" value="UniProtKB-SubCell"/>
</dbReference>
<dbReference type="EMBL" id="SIHJ01000001">
    <property type="protein sequence ID" value="TWT37674.1"/>
    <property type="molecule type" value="Genomic_DNA"/>
</dbReference>
<feature type="binding site" evidence="3">
    <location>
        <begin position="204"/>
        <end position="207"/>
    </location>
    <ligand>
        <name>GTP</name>
        <dbReference type="ChEBI" id="CHEBI:37565"/>
    </ligand>
</feature>
<evidence type="ECO:0000259" key="5">
    <source>
        <dbReference type="PROSITE" id="PS50936"/>
    </source>
</evidence>
<dbReference type="Gene3D" id="1.10.40.50">
    <property type="entry name" value="Probable gtpase engc, domain 3"/>
    <property type="match status" value="1"/>
</dbReference>
<dbReference type="GO" id="GO:0003924">
    <property type="term" value="F:GTPase activity"/>
    <property type="evidence" value="ECO:0007669"/>
    <property type="project" value="UniProtKB-UniRule"/>
</dbReference>
<feature type="binding site" evidence="3">
    <location>
        <position position="342"/>
    </location>
    <ligand>
        <name>Zn(2+)</name>
        <dbReference type="ChEBI" id="CHEBI:29105"/>
    </ligand>
</feature>
<dbReference type="InterPro" id="IPR012340">
    <property type="entry name" value="NA-bd_OB-fold"/>
</dbReference>
<dbReference type="RefSeq" id="WP_146564990.1">
    <property type="nucleotide sequence ID" value="NZ_SIHJ01000001.1"/>
</dbReference>
<dbReference type="InterPro" id="IPR004881">
    <property type="entry name" value="Ribosome_biogen_GTPase_RsgA"/>
</dbReference>
<keyword evidence="3 7" id="KW-0378">Hydrolase</keyword>
<sequence>MSKKKKGKLRADFRKNHQSRARNNDLTRRFTGDSDAAGDEAGRERVSGKGGLTRKKTIAGGEVVEDASGTMVLPEIDRDQCVQGRVLRVQGLVSTVLTDEGRTRACATRQLLKQLSTELRHVVAAGDNVWVRPEGEQEGIIERVEPRHGVLSRTSRGRRHLIVVNVDQVLIVVSAAQPRLKPNLIDRYLVTCEQAGLSPIVCITKTDLVDRADLMPITGVYDQMGYDVRLISVVDGQGIEPLKESLAGKETVLTGQSGVGKSTLLNAIDPALSLRVQTVSTETDKGRHTTTTAELYPTGDGGYLVDTPGIRQFQLWDVIPEEVAGLFRDIRPFVSKCRYADCTHTHEEFCAVKDAVADGWIDARRYESYVQIQAGDDV</sequence>
<feature type="region of interest" description="Disordered" evidence="4">
    <location>
        <begin position="1"/>
        <end position="54"/>
    </location>
</feature>
<dbReference type="Gene3D" id="3.40.50.300">
    <property type="entry name" value="P-loop containing nucleotide triphosphate hydrolases"/>
    <property type="match status" value="1"/>
</dbReference>
<keyword evidence="8" id="KW-1185">Reference proteome</keyword>
<feature type="binding site" evidence="3">
    <location>
        <position position="350"/>
    </location>
    <ligand>
        <name>Zn(2+)</name>
        <dbReference type="ChEBI" id="CHEBI:29105"/>
    </ligand>
</feature>
<feature type="binding site" evidence="3">
    <location>
        <position position="337"/>
    </location>
    <ligand>
        <name>Zn(2+)</name>
        <dbReference type="ChEBI" id="CHEBI:29105"/>
    </ligand>
</feature>
<keyword evidence="3" id="KW-0694">RNA-binding</keyword>
<dbReference type="HAMAP" id="MF_01820">
    <property type="entry name" value="GTPase_RsgA"/>
    <property type="match status" value="1"/>
</dbReference>
<gene>
    <name evidence="3 7" type="primary">rsgA</name>
    <name evidence="7" type="ORF">KOR34_26340</name>
</gene>
<dbReference type="InterPro" id="IPR027417">
    <property type="entry name" value="P-loop_NTPase"/>
</dbReference>
<evidence type="ECO:0000256" key="1">
    <source>
        <dbReference type="ARBA" id="ARBA00022741"/>
    </source>
</evidence>
<keyword evidence="3" id="KW-0699">rRNA-binding</keyword>
<keyword evidence="3" id="KW-0479">Metal-binding</keyword>
<reference evidence="7 8" key="1">
    <citation type="submission" date="2019-02" db="EMBL/GenBank/DDBJ databases">
        <title>Deep-cultivation of Planctomycetes and their phenomic and genomic characterization uncovers novel biology.</title>
        <authorList>
            <person name="Wiegand S."/>
            <person name="Jogler M."/>
            <person name="Boedeker C."/>
            <person name="Pinto D."/>
            <person name="Vollmers J."/>
            <person name="Rivas-Marin E."/>
            <person name="Kohn T."/>
            <person name="Peeters S.H."/>
            <person name="Heuer A."/>
            <person name="Rast P."/>
            <person name="Oberbeckmann S."/>
            <person name="Bunk B."/>
            <person name="Jeske O."/>
            <person name="Meyerdierks A."/>
            <person name="Storesund J.E."/>
            <person name="Kallscheuer N."/>
            <person name="Luecker S."/>
            <person name="Lage O.M."/>
            <person name="Pohl T."/>
            <person name="Merkel B.J."/>
            <person name="Hornburger P."/>
            <person name="Mueller R.-W."/>
            <person name="Bruemmer F."/>
            <person name="Labrenz M."/>
            <person name="Spormann A.M."/>
            <person name="Op Den Camp H."/>
            <person name="Overmann J."/>
            <person name="Amann R."/>
            <person name="Jetten M.S.M."/>
            <person name="Mascher T."/>
            <person name="Medema M.H."/>
            <person name="Devos D.P."/>
            <person name="Kaster A.-K."/>
            <person name="Ovreas L."/>
            <person name="Rohde M."/>
            <person name="Galperin M.Y."/>
            <person name="Jogler C."/>
        </authorList>
    </citation>
    <scope>NUCLEOTIDE SEQUENCE [LARGE SCALE GENOMIC DNA]</scope>
    <source>
        <strain evidence="7 8">KOR34</strain>
    </source>
</reference>
<keyword evidence="3" id="KW-0862">Zinc</keyword>
<keyword evidence="1 3" id="KW-0547">Nucleotide-binding</keyword>
<dbReference type="Proteomes" id="UP000316714">
    <property type="component" value="Unassembled WGS sequence"/>
</dbReference>
<dbReference type="GO" id="GO:0046872">
    <property type="term" value="F:metal ion binding"/>
    <property type="evidence" value="ECO:0007669"/>
    <property type="project" value="UniProtKB-KW"/>
</dbReference>
<protein>
    <recommendedName>
        <fullName evidence="3">Small ribosomal subunit biogenesis GTPase RsgA</fullName>
        <ecNumber evidence="3">3.6.1.-</ecNumber>
    </recommendedName>
</protein>
<evidence type="ECO:0000256" key="4">
    <source>
        <dbReference type="SAM" id="MobiDB-lite"/>
    </source>
</evidence>
<dbReference type="CDD" id="cd01854">
    <property type="entry name" value="YjeQ_EngC"/>
    <property type="match status" value="1"/>
</dbReference>
<dbReference type="PROSITE" id="PS50936">
    <property type="entry name" value="ENGC_GTPASE"/>
    <property type="match status" value="1"/>
</dbReference>
<keyword evidence="3" id="KW-0690">Ribosome biogenesis</keyword>
<dbReference type="PANTHER" id="PTHR32120">
    <property type="entry name" value="SMALL RIBOSOMAL SUBUNIT BIOGENESIS GTPASE RSGA"/>
    <property type="match status" value="1"/>
</dbReference>
<dbReference type="NCBIfam" id="TIGR00157">
    <property type="entry name" value="ribosome small subunit-dependent GTPase A"/>
    <property type="match status" value="1"/>
</dbReference>
<comment type="function">
    <text evidence="3">One of several proteins that assist in the late maturation steps of the functional core of the 30S ribosomal subunit. Helps release RbfA from mature subunits. May play a role in the assembly of ribosomal proteins into the subunit. Circularly permuted GTPase that catalyzes slow GTP hydrolysis, GTPase activity is stimulated by the 30S ribosomal subunit.</text>
</comment>
<comment type="caution">
    <text evidence="7">The sequence shown here is derived from an EMBL/GenBank/DDBJ whole genome shotgun (WGS) entry which is preliminary data.</text>
</comment>
<evidence type="ECO:0000313" key="8">
    <source>
        <dbReference type="Proteomes" id="UP000316714"/>
    </source>
</evidence>
<proteinExistence type="inferred from homology"/>
<keyword evidence="3" id="KW-0963">Cytoplasm</keyword>
<evidence type="ECO:0000256" key="3">
    <source>
        <dbReference type="HAMAP-Rule" id="MF_01820"/>
    </source>
</evidence>
<comment type="cofactor">
    <cofactor evidence="3">
        <name>Zn(2+)</name>
        <dbReference type="ChEBI" id="CHEBI:29105"/>
    </cofactor>
    <text evidence="3">Binds 1 zinc ion per subunit.</text>
</comment>
<comment type="subunit">
    <text evidence="3">Monomer. Associates with 30S ribosomal subunit, binds 16S rRNA.</text>
</comment>
<feature type="domain" description="CP-type G" evidence="6">
    <location>
        <begin position="154"/>
        <end position="313"/>
    </location>
</feature>
<feature type="domain" description="EngC GTPase" evidence="5">
    <location>
        <begin position="164"/>
        <end position="311"/>
    </location>
</feature>
<feature type="binding site" evidence="3">
    <location>
        <begin position="255"/>
        <end position="263"/>
    </location>
    <ligand>
        <name>GTP</name>
        <dbReference type="ChEBI" id="CHEBI:37565"/>
    </ligand>
</feature>
<name>A0A5C5VGA1_9BACT</name>
<feature type="binding site" evidence="3">
    <location>
        <position position="344"/>
    </location>
    <ligand>
        <name>Zn(2+)</name>
        <dbReference type="ChEBI" id="CHEBI:29105"/>
    </ligand>
</feature>
<dbReference type="SUPFAM" id="SSF52540">
    <property type="entry name" value="P-loop containing nucleoside triphosphate hydrolases"/>
    <property type="match status" value="1"/>
</dbReference>
<organism evidence="7 8">
    <name type="scientific">Posidoniimonas corsicana</name>
    <dbReference type="NCBI Taxonomy" id="1938618"/>
    <lineage>
        <taxon>Bacteria</taxon>
        <taxon>Pseudomonadati</taxon>
        <taxon>Planctomycetota</taxon>
        <taxon>Planctomycetia</taxon>
        <taxon>Pirellulales</taxon>
        <taxon>Lacipirellulaceae</taxon>
        <taxon>Posidoniimonas</taxon>
    </lineage>
</organism>
<evidence type="ECO:0000313" key="7">
    <source>
        <dbReference type="EMBL" id="TWT37674.1"/>
    </source>
</evidence>
<feature type="compositionally biased region" description="Basic and acidic residues" evidence="4">
    <location>
        <begin position="22"/>
        <end position="32"/>
    </location>
</feature>
<dbReference type="PANTHER" id="PTHR32120:SF11">
    <property type="entry name" value="SMALL RIBOSOMAL SUBUNIT BIOGENESIS GTPASE RSGA 1, MITOCHONDRIAL-RELATED"/>
    <property type="match status" value="1"/>
</dbReference>
<dbReference type="Pfam" id="PF03193">
    <property type="entry name" value="RsgA_GTPase"/>
    <property type="match status" value="1"/>
</dbReference>
<dbReference type="GO" id="GO:0019843">
    <property type="term" value="F:rRNA binding"/>
    <property type="evidence" value="ECO:0007669"/>
    <property type="project" value="UniProtKB-KW"/>
</dbReference>
<dbReference type="GO" id="GO:0042274">
    <property type="term" value="P:ribosomal small subunit biogenesis"/>
    <property type="evidence" value="ECO:0007669"/>
    <property type="project" value="UniProtKB-UniRule"/>
</dbReference>
<dbReference type="PROSITE" id="PS51721">
    <property type="entry name" value="G_CP"/>
    <property type="match status" value="1"/>
</dbReference>
<dbReference type="GO" id="GO:0005525">
    <property type="term" value="F:GTP binding"/>
    <property type="evidence" value="ECO:0007669"/>
    <property type="project" value="UniProtKB-UniRule"/>
</dbReference>
<dbReference type="OrthoDB" id="9809485at2"/>
<comment type="subcellular location">
    <subcellularLocation>
        <location evidence="3">Cytoplasm</location>
    </subcellularLocation>
</comment>
<dbReference type="AlphaFoldDB" id="A0A5C5VGA1"/>
<dbReference type="Gene3D" id="2.40.50.140">
    <property type="entry name" value="Nucleic acid-binding proteins"/>
    <property type="match status" value="1"/>
</dbReference>
<comment type="similarity">
    <text evidence="3">Belongs to the TRAFAC class YlqF/YawG GTPase family. RsgA subfamily.</text>
</comment>